<comment type="function">
    <text evidence="5">An accessory protein needed during the final step in the assembly of 30S ribosomal subunit, possibly for assembly of the head region. Essential for efficient processing of 16S rRNA. May be needed both before and after RbfA during the maturation of 16S rRNA. It has affinity for free ribosomal 30S subunits but not for 70S ribosomes.</text>
</comment>
<keyword evidence="4 5" id="KW-0143">Chaperone</keyword>
<dbReference type="InterPro" id="IPR036976">
    <property type="entry name" value="RimM_N_sf"/>
</dbReference>
<dbReference type="Proteomes" id="UP000275394">
    <property type="component" value="Unassembled WGS sequence"/>
</dbReference>
<evidence type="ECO:0000256" key="5">
    <source>
        <dbReference type="HAMAP-Rule" id="MF_00014"/>
    </source>
</evidence>
<evidence type="ECO:0000256" key="4">
    <source>
        <dbReference type="ARBA" id="ARBA00023186"/>
    </source>
</evidence>
<dbReference type="InterPro" id="IPR009000">
    <property type="entry name" value="Transl_B-barrel_sf"/>
</dbReference>
<feature type="domain" description="RimM N-terminal" evidence="6">
    <location>
        <begin position="11"/>
        <end position="92"/>
    </location>
</feature>
<organism evidence="8 9">
    <name type="scientific">Sinobacterium caligoides</name>
    <dbReference type="NCBI Taxonomy" id="933926"/>
    <lineage>
        <taxon>Bacteria</taxon>
        <taxon>Pseudomonadati</taxon>
        <taxon>Pseudomonadota</taxon>
        <taxon>Gammaproteobacteria</taxon>
        <taxon>Cellvibrionales</taxon>
        <taxon>Spongiibacteraceae</taxon>
        <taxon>Sinobacterium</taxon>
    </lineage>
</organism>
<dbReference type="HAMAP" id="MF_00014">
    <property type="entry name" value="Ribosome_mat_RimM"/>
    <property type="match status" value="1"/>
</dbReference>
<dbReference type="RefSeq" id="WP_123711142.1">
    <property type="nucleotide sequence ID" value="NZ_RKHR01000003.1"/>
</dbReference>
<dbReference type="GO" id="GO:0006364">
    <property type="term" value="P:rRNA processing"/>
    <property type="evidence" value="ECO:0007669"/>
    <property type="project" value="UniProtKB-UniRule"/>
</dbReference>
<evidence type="ECO:0000256" key="2">
    <source>
        <dbReference type="ARBA" id="ARBA00022517"/>
    </source>
</evidence>
<dbReference type="GO" id="GO:0005737">
    <property type="term" value="C:cytoplasm"/>
    <property type="evidence" value="ECO:0007669"/>
    <property type="project" value="UniProtKB-SubCell"/>
</dbReference>
<dbReference type="EMBL" id="RKHR01000003">
    <property type="protein sequence ID" value="ROS05212.1"/>
    <property type="molecule type" value="Genomic_DNA"/>
</dbReference>
<accession>A0A3N2DZY4</accession>
<dbReference type="GO" id="GO:0042274">
    <property type="term" value="P:ribosomal small subunit biogenesis"/>
    <property type="evidence" value="ECO:0007669"/>
    <property type="project" value="UniProtKB-UniRule"/>
</dbReference>
<dbReference type="Gene3D" id="2.30.30.240">
    <property type="entry name" value="PRC-barrel domain"/>
    <property type="match status" value="1"/>
</dbReference>
<comment type="similarity">
    <text evidence="5">Belongs to the RimM family.</text>
</comment>
<keyword evidence="9" id="KW-1185">Reference proteome</keyword>
<dbReference type="Gene3D" id="2.40.30.60">
    <property type="entry name" value="RimM"/>
    <property type="match status" value="1"/>
</dbReference>
<keyword evidence="1 5" id="KW-0963">Cytoplasm</keyword>
<evidence type="ECO:0000313" key="9">
    <source>
        <dbReference type="Proteomes" id="UP000275394"/>
    </source>
</evidence>
<evidence type="ECO:0000256" key="3">
    <source>
        <dbReference type="ARBA" id="ARBA00022552"/>
    </source>
</evidence>
<dbReference type="Pfam" id="PF01782">
    <property type="entry name" value="RimM"/>
    <property type="match status" value="1"/>
</dbReference>
<dbReference type="PANTHER" id="PTHR33692:SF1">
    <property type="entry name" value="RIBOSOME MATURATION FACTOR RIMM"/>
    <property type="match status" value="1"/>
</dbReference>
<feature type="domain" description="PRC-barrel" evidence="7">
    <location>
        <begin position="100"/>
        <end position="176"/>
    </location>
</feature>
<evidence type="ECO:0000313" key="8">
    <source>
        <dbReference type="EMBL" id="ROS05212.1"/>
    </source>
</evidence>
<comment type="subunit">
    <text evidence="5">Binds ribosomal protein uS19.</text>
</comment>
<evidence type="ECO:0000259" key="7">
    <source>
        <dbReference type="Pfam" id="PF05239"/>
    </source>
</evidence>
<reference evidence="8 9" key="1">
    <citation type="submission" date="2018-11" db="EMBL/GenBank/DDBJ databases">
        <title>Genomic Encyclopedia of Type Strains, Phase IV (KMG-IV): sequencing the most valuable type-strain genomes for metagenomic binning, comparative biology and taxonomic classification.</title>
        <authorList>
            <person name="Goeker M."/>
        </authorList>
    </citation>
    <scope>NUCLEOTIDE SEQUENCE [LARGE SCALE GENOMIC DNA]</scope>
    <source>
        <strain evidence="8 9">DSM 100316</strain>
    </source>
</reference>
<sequence>MSEKAASERIVVGKISGVYGVKGWVKIHSFTEPMDNILGYKSFTTKLNGRDATIEFDQSRKHGKAIVGHIVGVDDREVARHYTRCELSVPIDQLPELQDDEFYWYQLTDLKVYSRLPEGGEVLLGAVRNMLETGANDVLIVSRCENSLDDKERLIPYIPGQYVLDVDLEQGRMTVDWDPEF</sequence>
<dbReference type="AlphaFoldDB" id="A0A3N2DZY4"/>
<proteinExistence type="inferred from homology"/>
<dbReference type="Pfam" id="PF05239">
    <property type="entry name" value="PRC"/>
    <property type="match status" value="1"/>
</dbReference>
<dbReference type="OrthoDB" id="9783509at2"/>
<keyword evidence="2 5" id="KW-0690">Ribosome biogenesis</keyword>
<gene>
    <name evidence="5" type="primary">rimM</name>
    <name evidence="8" type="ORF">EDC56_0741</name>
</gene>
<dbReference type="InterPro" id="IPR002676">
    <property type="entry name" value="RimM_N"/>
</dbReference>
<dbReference type="SUPFAM" id="SSF50346">
    <property type="entry name" value="PRC-barrel domain"/>
    <property type="match status" value="1"/>
</dbReference>
<dbReference type="SUPFAM" id="SSF50447">
    <property type="entry name" value="Translation proteins"/>
    <property type="match status" value="1"/>
</dbReference>
<evidence type="ECO:0000259" key="6">
    <source>
        <dbReference type="Pfam" id="PF01782"/>
    </source>
</evidence>
<dbReference type="NCBIfam" id="TIGR02273">
    <property type="entry name" value="16S_RimM"/>
    <property type="match status" value="1"/>
</dbReference>
<dbReference type="PANTHER" id="PTHR33692">
    <property type="entry name" value="RIBOSOME MATURATION FACTOR RIMM"/>
    <property type="match status" value="1"/>
</dbReference>
<protein>
    <recommendedName>
        <fullName evidence="5">Ribosome maturation factor RimM</fullName>
    </recommendedName>
</protein>
<comment type="subcellular location">
    <subcellularLocation>
        <location evidence="5">Cytoplasm</location>
    </subcellularLocation>
</comment>
<comment type="caution">
    <text evidence="8">The sequence shown here is derived from an EMBL/GenBank/DDBJ whole genome shotgun (WGS) entry which is preliminary data.</text>
</comment>
<dbReference type="GO" id="GO:0005840">
    <property type="term" value="C:ribosome"/>
    <property type="evidence" value="ECO:0007669"/>
    <property type="project" value="InterPro"/>
</dbReference>
<dbReference type="InterPro" id="IPR027275">
    <property type="entry name" value="PRC-brl_dom"/>
</dbReference>
<comment type="domain">
    <text evidence="5">The PRC barrel domain binds ribosomal protein uS19.</text>
</comment>
<dbReference type="GO" id="GO:0043022">
    <property type="term" value="F:ribosome binding"/>
    <property type="evidence" value="ECO:0007669"/>
    <property type="project" value="InterPro"/>
</dbReference>
<name>A0A3N2DZY4_9GAMM</name>
<dbReference type="InterPro" id="IPR011961">
    <property type="entry name" value="RimM"/>
</dbReference>
<evidence type="ECO:0000256" key="1">
    <source>
        <dbReference type="ARBA" id="ARBA00022490"/>
    </source>
</evidence>
<keyword evidence="3 5" id="KW-0698">rRNA processing</keyword>
<dbReference type="InterPro" id="IPR011033">
    <property type="entry name" value="PRC_barrel-like_sf"/>
</dbReference>